<evidence type="ECO:0000313" key="2">
    <source>
        <dbReference type="Proteomes" id="UP000236726"/>
    </source>
</evidence>
<keyword evidence="2" id="KW-1185">Reference proteome</keyword>
<gene>
    <name evidence="1" type="ORF">SAMN05216537_11292</name>
</gene>
<name>A0A1H5VUG1_9FIRM</name>
<proteinExistence type="predicted"/>
<organism evidence="1 2">
    <name type="scientific">Lachnospira multipara</name>
    <dbReference type="NCBI Taxonomy" id="28051"/>
    <lineage>
        <taxon>Bacteria</taxon>
        <taxon>Bacillati</taxon>
        <taxon>Bacillota</taxon>
        <taxon>Clostridia</taxon>
        <taxon>Lachnospirales</taxon>
        <taxon>Lachnospiraceae</taxon>
        <taxon>Lachnospira</taxon>
    </lineage>
</organism>
<protein>
    <submittedName>
        <fullName evidence="1">Uncharacterized protein</fullName>
    </submittedName>
</protein>
<sequence>MINEIMNSHKIYEANLLEKLKEYQGISRYHNFWLSRKLKGFKILGLKNLMKKNDILAEIKTELRYACMLEYALAGQEE</sequence>
<accession>A0A1H5VUG1</accession>
<dbReference type="Proteomes" id="UP000236726">
    <property type="component" value="Unassembled WGS sequence"/>
</dbReference>
<evidence type="ECO:0000313" key="1">
    <source>
        <dbReference type="EMBL" id="SEF90636.1"/>
    </source>
</evidence>
<dbReference type="RefSeq" id="WP_103953141.1">
    <property type="nucleotide sequence ID" value="NZ_FNUL01000012.1"/>
</dbReference>
<reference evidence="1 2" key="1">
    <citation type="submission" date="2016-10" db="EMBL/GenBank/DDBJ databases">
        <authorList>
            <person name="de Groot N.N."/>
        </authorList>
    </citation>
    <scope>NUCLEOTIDE SEQUENCE [LARGE SCALE GENOMIC DNA]</scope>
    <source>
        <strain evidence="1 2">D15d</strain>
    </source>
</reference>
<dbReference type="AlphaFoldDB" id="A0A1H5VUG1"/>
<dbReference type="EMBL" id="FNUL01000012">
    <property type="protein sequence ID" value="SEF90636.1"/>
    <property type="molecule type" value="Genomic_DNA"/>
</dbReference>